<evidence type="ECO:0000313" key="3">
    <source>
        <dbReference type="Proteomes" id="UP000664521"/>
    </source>
</evidence>
<comment type="caution">
    <text evidence="2">The sequence shown here is derived from an EMBL/GenBank/DDBJ whole genome shotgun (WGS) entry which is preliminary data.</text>
</comment>
<gene>
    <name evidence="2" type="ORF">HETSPECPRED_002411</name>
</gene>
<keyword evidence="1" id="KW-0812">Transmembrane</keyword>
<reference evidence="2" key="1">
    <citation type="submission" date="2021-03" db="EMBL/GenBank/DDBJ databases">
        <authorList>
            <person name="Tagirdzhanova G."/>
        </authorList>
    </citation>
    <scope>NUCLEOTIDE SEQUENCE</scope>
</reference>
<evidence type="ECO:0000313" key="2">
    <source>
        <dbReference type="EMBL" id="CAF9940414.1"/>
    </source>
</evidence>
<proteinExistence type="predicted"/>
<dbReference type="AlphaFoldDB" id="A0A8H3PHH9"/>
<dbReference type="Proteomes" id="UP000664521">
    <property type="component" value="Unassembled WGS sequence"/>
</dbReference>
<keyword evidence="3" id="KW-1185">Reference proteome</keyword>
<accession>A0A8H3PHH9</accession>
<dbReference type="EMBL" id="CAJPDS010000153">
    <property type="protein sequence ID" value="CAF9940414.1"/>
    <property type="molecule type" value="Genomic_DNA"/>
</dbReference>
<keyword evidence="1" id="KW-1133">Transmembrane helix</keyword>
<protein>
    <submittedName>
        <fullName evidence="2">Uncharacterized protein</fullName>
    </submittedName>
</protein>
<evidence type="ECO:0000256" key="1">
    <source>
        <dbReference type="SAM" id="Phobius"/>
    </source>
</evidence>
<name>A0A8H3PHH9_9LECA</name>
<organism evidence="2 3">
    <name type="scientific">Heterodermia speciosa</name>
    <dbReference type="NCBI Taxonomy" id="116794"/>
    <lineage>
        <taxon>Eukaryota</taxon>
        <taxon>Fungi</taxon>
        <taxon>Dikarya</taxon>
        <taxon>Ascomycota</taxon>
        <taxon>Pezizomycotina</taxon>
        <taxon>Lecanoromycetes</taxon>
        <taxon>OSLEUM clade</taxon>
        <taxon>Lecanoromycetidae</taxon>
        <taxon>Caliciales</taxon>
        <taxon>Physciaceae</taxon>
        <taxon>Heterodermia</taxon>
    </lineage>
</organism>
<sequence>MPYLPPHDPLPLTQDHALTPSAMFIIYLISYLILIAILSLYIHHKATQRILKADLAELEALDRHLGYLLQSNADARQILDICDDIKMLKGEYKPWELGSGERFLGIWKEREGSWIMREYGPEAKRRRMVAEFEKGRWINGLWKGRRFDGLGKGRREL</sequence>
<keyword evidence="1" id="KW-0472">Membrane</keyword>
<feature type="transmembrane region" description="Helical" evidence="1">
    <location>
        <begin position="20"/>
        <end position="42"/>
    </location>
</feature>